<evidence type="ECO:0000313" key="1">
    <source>
        <dbReference type="EMBL" id="KIM63119.1"/>
    </source>
</evidence>
<dbReference type="EMBL" id="KN822037">
    <property type="protein sequence ID" value="KIM63119.1"/>
    <property type="molecule type" value="Genomic_DNA"/>
</dbReference>
<dbReference type="InParanoid" id="A0A0C3E3U5"/>
<dbReference type="Proteomes" id="UP000053989">
    <property type="component" value="Unassembled WGS sequence"/>
</dbReference>
<proteinExistence type="predicted"/>
<name>A0A0C3E3U5_9AGAM</name>
<reference evidence="1 2" key="1">
    <citation type="submission" date="2014-04" db="EMBL/GenBank/DDBJ databases">
        <authorList>
            <consortium name="DOE Joint Genome Institute"/>
            <person name="Kuo A."/>
            <person name="Kohler A."/>
            <person name="Nagy L.G."/>
            <person name="Floudas D."/>
            <person name="Copeland A."/>
            <person name="Barry K.W."/>
            <person name="Cichocki N."/>
            <person name="Veneault-Fourrey C."/>
            <person name="LaButti K."/>
            <person name="Lindquist E.A."/>
            <person name="Lipzen A."/>
            <person name="Lundell T."/>
            <person name="Morin E."/>
            <person name="Murat C."/>
            <person name="Sun H."/>
            <person name="Tunlid A."/>
            <person name="Henrissat B."/>
            <person name="Grigoriev I.V."/>
            <person name="Hibbett D.S."/>
            <person name="Martin F."/>
            <person name="Nordberg H.P."/>
            <person name="Cantor M.N."/>
            <person name="Hua S.X."/>
        </authorList>
    </citation>
    <scope>NUCLEOTIDE SEQUENCE [LARGE SCALE GENOMIC DNA]</scope>
    <source>
        <strain evidence="1 2">Foug A</strain>
    </source>
</reference>
<gene>
    <name evidence="1" type="ORF">SCLCIDRAFT_1214412</name>
</gene>
<organism evidence="1 2">
    <name type="scientific">Scleroderma citrinum Foug A</name>
    <dbReference type="NCBI Taxonomy" id="1036808"/>
    <lineage>
        <taxon>Eukaryota</taxon>
        <taxon>Fungi</taxon>
        <taxon>Dikarya</taxon>
        <taxon>Basidiomycota</taxon>
        <taxon>Agaricomycotina</taxon>
        <taxon>Agaricomycetes</taxon>
        <taxon>Agaricomycetidae</taxon>
        <taxon>Boletales</taxon>
        <taxon>Sclerodermatineae</taxon>
        <taxon>Sclerodermataceae</taxon>
        <taxon>Scleroderma</taxon>
    </lineage>
</organism>
<evidence type="ECO:0000313" key="2">
    <source>
        <dbReference type="Proteomes" id="UP000053989"/>
    </source>
</evidence>
<dbReference type="HOGENOM" id="CLU_1489848_0_0_1"/>
<reference evidence="2" key="2">
    <citation type="submission" date="2015-01" db="EMBL/GenBank/DDBJ databases">
        <title>Evolutionary Origins and Diversification of the Mycorrhizal Mutualists.</title>
        <authorList>
            <consortium name="DOE Joint Genome Institute"/>
            <consortium name="Mycorrhizal Genomics Consortium"/>
            <person name="Kohler A."/>
            <person name="Kuo A."/>
            <person name="Nagy L.G."/>
            <person name="Floudas D."/>
            <person name="Copeland A."/>
            <person name="Barry K.W."/>
            <person name="Cichocki N."/>
            <person name="Veneault-Fourrey C."/>
            <person name="LaButti K."/>
            <person name="Lindquist E.A."/>
            <person name="Lipzen A."/>
            <person name="Lundell T."/>
            <person name="Morin E."/>
            <person name="Murat C."/>
            <person name="Riley R."/>
            <person name="Ohm R."/>
            <person name="Sun H."/>
            <person name="Tunlid A."/>
            <person name="Henrissat B."/>
            <person name="Grigoriev I.V."/>
            <person name="Hibbett D.S."/>
            <person name="Martin F."/>
        </authorList>
    </citation>
    <scope>NUCLEOTIDE SEQUENCE [LARGE SCALE GENOMIC DNA]</scope>
    <source>
        <strain evidence="2">Foug A</strain>
    </source>
</reference>
<accession>A0A0C3E3U5</accession>
<keyword evidence="2" id="KW-1185">Reference proteome</keyword>
<protein>
    <submittedName>
        <fullName evidence="1">Uncharacterized protein</fullName>
    </submittedName>
</protein>
<dbReference type="AlphaFoldDB" id="A0A0C3E3U5"/>
<sequence length="181" mass="20236">MKHTTTHGGLRPRAFAIGSAASAGRCISSLAPPDRFLVGYTMIGRKGSSQVTNDRFWMVDEAIMVIPRLPRRFQNQLASSLCAWIFDATLTRLRLSTLGYSQCQDGWQSTNCLKCRLLSSAEKVSATSLATYSLFSYQRLRTVRCRTKMLLGLLDLESGHPCIEKAHLASTYGEEKPRTWL</sequence>